<protein>
    <submittedName>
        <fullName evidence="1">Uncharacterized protein</fullName>
    </submittedName>
</protein>
<dbReference type="Proteomes" id="UP001162483">
    <property type="component" value="Unassembled WGS sequence"/>
</dbReference>
<proteinExistence type="predicted"/>
<reference evidence="1" key="1">
    <citation type="submission" date="2023-05" db="EMBL/GenBank/DDBJ databases">
        <authorList>
            <person name="Stuckert A."/>
        </authorList>
    </citation>
    <scope>NUCLEOTIDE SEQUENCE</scope>
</reference>
<dbReference type="EMBL" id="CATNWA010003187">
    <property type="protein sequence ID" value="CAI9544752.1"/>
    <property type="molecule type" value="Genomic_DNA"/>
</dbReference>
<evidence type="ECO:0000313" key="1">
    <source>
        <dbReference type="EMBL" id="CAI9544752.1"/>
    </source>
</evidence>
<evidence type="ECO:0000313" key="2">
    <source>
        <dbReference type="Proteomes" id="UP001162483"/>
    </source>
</evidence>
<accession>A0ABN9BAY9</accession>
<keyword evidence="2" id="KW-1185">Reference proteome</keyword>
<name>A0ABN9BAY9_9NEOB</name>
<gene>
    <name evidence="1" type="ORF">SPARVUS_LOCUS2543299</name>
</gene>
<sequence>MTHLDLQQHEEAVQGPMDRLRAWPSSMRMSVRGGPWQITGLSSSNGRRTGTHDTLLDLAAAWGGGTVGHDRLGPGLAA</sequence>
<comment type="caution">
    <text evidence="1">The sequence shown here is derived from an EMBL/GenBank/DDBJ whole genome shotgun (WGS) entry which is preliminary data.</text>
</comment>
<organism evidence="1 2">
    <name type="scientific">Staurois parvus</name>
    <dbReference type="NCBI Taxonomy" id="386267"/>
    <lineage>
        <taxon>Eukaryota</taxon>
        <taxon>Metazoa</taxon>
        <taxon>Chordata</taxon>
        <taxon>Craniata</taxon>
        <taxon>Vertebrata</taxon>
        <taxon>Euteleostomi</taxon>
        <taxon>Amphibia</taxon>
        <taxon>Batrachia</taxon>
        <taxon>Anura</taxon>
        <taxon>Neobatrachia</taxon>
        <taxon>Ranoidea</taxon>
        <taxon>Ranidae</taxon>
        <taxon>Staurois</taxon>
    </lineage>
</organism>